<keyword evidence="2" id="KW-1185">Reference proteome</keyword>
<proteinExistence type="predicted"/>
<organism evidence="1 2">
    <name type="scientific">Persea americana</name>
    <name type="common">Avocado</name>
    <dbReference type="NCBI Taxonomy" id="3435"/>
    <lineage>
        <taxon>Eukaryota</taxon>
        <taxon>Viridiplantae</taxon>
        <taxon>Streptophyta</taxon>
        <taxon>Embryophyta</taxon>
        <taxon>Tracheophyta</taxon>
        <taxon>Spermatophyta</taxon>
        <taxon>Magnoliopsida</taxon>
        <taxon>Magnoliidae</taxon>
        <taxon>Laurales</taxon>
        <taxon>Lauraceae</taxon>
        <taxon>Persea</taxon>
    </lineage>
</organism>
<evidence type="ECO:0000313" key="1">
    <source>
        <dbReference type="EMBL" id="KAJ8639767.1"/>
    </source>
</evidence>
<name>A0ACC2M3J9_PERAE</name>
<accession>A0ACC2M3J9</accession>
<comment type="caution">
    <text evidence="1">The sequence shown here is derived from an EMBL/GenBank/DDBJ whole genome shotgun (WGS) entry which is preliminary data.</text>
</comment>
<gene>
    <name evidence="1" type="ORF">MRB53_016461</name>
</gene>
<reference evidence="1 2" key="1">
    <citation type="journal article" date="2022" name="Hortic Res">
        <title>A haplotype resolved chromosomal level avocado genome allows analysis of novel avocado genes.</title>
        <authorList>
            <person name="Nath O."/>
            <person name="Fletcher S.J."/>
            <person name="Hayward A."/>
            <person name="Shaw L.M."/>
            <person name="Masouleh A.K."/>
            <person name="Furtado A."/>
            <person name="Henry R.J."/>
            <person name="Mitter N."/>
        </authorList>
    </citation>
    <scope>NUCLEOTIDE SEQUENCE [LARGE SCALE GENOMIC DNA]</scope>
    <source>
        <strain evidence="2">cv. Hass</strain>
    </source>
</reference>
<dbReference type="EMBL" id="CM056813">
    <property type="protein sequence ID" value="KAJ8639767.1"/>
    <property type="molecule type" value="Genomic_DNA"/>
</dbReference>
<evidence type="ECO:0000313" key="2">
    <source>
        <dbReference type="Proteomes" id="UP001234297"/>
    </source>
</evidence>
<protein>
    <submittedName>
        <fullName evidence="1">Uncharacterized protein</fullName>
    </submittedName>
</protein>
<dbReference type="Proteomes" id="UP001234297">
    <property type="component" value="Chromosome 5"/>
</dbReference>
<sequence>MSSLLLPSLIVVVLRATVYTEDIIVQNPQKEKLLSLFSGAQNLRAMPDSQFFFSATPQKIGADIRRRCNSPE</sequence>